<gene>
    <name evidence="2" type="ORF">FPZ43_02570</name>
</gene>
<dbReference type="OrthoDB" id="1523429at2"/>
<protein>
    <submittedName>
        <fullName evidence="2">DUF4097 domain-containing protein</fullName>
    </submittedName>
</protein>
<evidence type="ECO:0000313" key="3">
    <source>
        <dbReference type="Proteomes" id="UP000320042"/>
    </source>
</evidence>
<dbReference type="PANTHER" id="PTHR34094:SF1">
    <property type="entry name" value="PROTEIN FAM185A"/>
    <property type="match status" value="1"/>
</dbReference>
<accession>A0A563UJB9</accession>
<dbReference type="Proteomes" id="UP000320042">
    <property type="component" value="Unassembled WGS sequence"/>
</dbReference>
<dbReference type="EMBL" id="VOEJ01000001">
    <property type="protein sequence ID" value="TWR31378.1"/>
    <property type="molecule type" value="Genomic_DNA"/>
</dbReference>
<name>A0A563UJB9_9SPHI</name>
<comment type="caution">
    <text evidence="2">The sequence shown here is derived from an EMBL/GenBank/DDBJ whole genome shotgun (WGS) entry which is preliminary data.</text>
</comment>
<proteinExistence type="predicted"/>
<reference evidence="2 3" key="1">
    <citation type="submission" date="2019-07" db="EMBL/GenBank/DDBJ databases">
        <authorList>
            <person name="Kim J."/>
        </authorList>
    </citation>
    <scope>NUCLEOTIDE SEQUENCE [LARGE SCALE GENOMIC DNA]</scope>
    <source>
        <strain evidence="3">dk17</strain>
    </source>
</reference>
<dbReference type="AlphaFoldDB" id="A0A563UJB9"/>
<keyword evidence="1" id="KW-0732">Signal</keyword>
<dbReference type="PANTHER" id="PTHR34094">
    <property type="match status" value="1"/>
</dbReference>
<feature type="chain" id="PRO_5022234908" evidence="1">
    <location>
        <begin position="21"/>
        <end position="343"/>
    </location>
</feature>
<evidence type="ECO:0000256" key="1">
    <source>
        <dbReference type="SAM" id="SignalP"/>
    </source>
</evidence>
<evidence type="ECO:0000313" key="2">
    <source>
        <dbReference type="EMBL" id="TWR31378.1"/>
    </source>
</evidence>
<organism evidence="2 3">
    <name type="scientific">Mucilaginibacter pallidiroseus</name>
    <dbReference type="NCBI Taxonomy" id="2599295"/>
    <lineage>
        <taxon>Bacteria</taxon>
        <taxon>Pseudomonadati</taxon>
        <taxon>Bacteroidota</taxon>
        <taxon>Sphingobacteriia</taxon>
        <taxon>Sphingobacteriales</taxon>
        <taxon>Sphingobacteriaceae</taxon>
        <taxon>Mucilaginibacter</taxon>
    </lineage>
</organism>
<keyword evidence="3" id="KW-1185">Reference proteome</keyword>
<feature type="signal peptide" evidence="1">
    <location>
        <begin position="1"/>
        <end position="20"/>
    </location>
</feature>
<sequence>MMKKIFLLLIAAASGLAATAQDFKTPYITKPLPADLKKVFVNTSGGSISVSGTGEEPRVEVYIRGNNMDQSFTKDEITKALQKDYIFSVEVSGGELHATAKRKGSFNFNGRRSLSVSFKVYTGRQVSSNLNTSGGSISLASLTGTQNFETSGGSLSINDVAGVIKGETSGGSINVSNSKNDIDLETSGGSITANNCQGNIRLETSGGSLKLDNLNGNIKANTSGGSVNGSKITGELYTGTSGGSINLMAVSGSVDASTSAGSVHVQMLKVGKFVKLDTGAGHIDLELPTKQGLNLDVTGNRITIDMEGTFSGSKEKEKVFGKLNGGGPVVEIRGDSGVSLTTE</sequence>